<dbReference type="AlphaFoldDB" id="A0A2N3J2V1"/>
<evidence type="ECO:0000313" key="2">
    <source>
        <dbReference type="Proteomes" id="UP000233526"/>
    </source>
</evidence>
<dbReference type="EMBL" id="LJZX01000028">
    <property type="protein sequence ID" value="PKQ80112.1"/>
    <property type="molecule type" value="Genomic_DNA"/>
</dbReference>
<organism evidence="1 2">
    <name type="scientific">Aeromonas sobria</name>
    <dbReference type="NCBI Taxonomy" id="646"/>
    <lineage>
        <taxon>Bacteria</taxon>
        <taxon>Pseudomonadati</taxon>
        <taxon>Pseudomonadota</taxon>
        <taxon>Gammaproteobacteria</taxon>
        <taxon>Aeromonadales</taxon>
        <taxon>Aeromonadaceae</taxon>
        <taxon>Aeromonas</taxon>
    </lineage>
</organism>
<protein>
    <submittedName>
        <fullName evidence="1">Uncharacterized protein</fullName>
    </submittedName>
</protein>
<dbReference type="SUPFAM" id="SSF47413">
    <property type="entry name" value="lambda repressor-like DNA-binding domains"/>
    <property type="match status" value="1"/>
</dbReference>
<comment type="caution">
    <text evidence="1">The sequence shown here is derived from an EMBL/GenBank/DDBJ whole genome shotgun (WGS) entry which is preliminary data.</text>
</comment>
<gene>
    <name evidence="1" type="ORF">AOX56_12715</name>
</gene>
<evidence type="ECO:0000313" key="1">
    <source>
        <dbReference type="EMBL" id="PKQ80112.1"/>
    </source>
</evidence>
<reference evidence="1 2" key="1">
    <citation type="journal article" date="2017" name="Front. Microbiol.">
        <title>Strong Genomic and Phenotypic Heterogeneity in the Aeromonas sobria Species Complex.</title>
        <authorList>
            <person name="Gauthier J."/>
            <person name="Vincent A.T."/>
            <person name="Charette S.J."/>
            <person name="Derome N."/>
        </authorList>
    </citation>
    <scope>NUCLEOTIDE SEQUENCE [LARGE SCALE GENOMIC DNA]</scope>
    <source>
        <strain evidence="1 2">JF2635</strain>
    </source>
</reference>
<accession>A0A2N3J2V1</accession>
<dbReference type="Proteomes" id="UP000233526">
    <property type="component" value="Unassembled WGS sequence"/>
</dbReference>
<dbReference type="GO" id="GO:0003677">
    <property type="term" value="F:DNA binding"/>
    <property type="evidence" value="ECO:0007669"/>
    <property type="project" value="InterPro"/>
</dbReference>
<dbReference type="RefSeq" id="WP_101316831.1">
    <property type="nucleotide sequence ID" value="NZ_CAWNSS010000028.1"/>
</dbReference>
<dbReference type="Gene3D" id="1.10.260.40">
    <property type="entry name" value="lambda repressor-like DNA-binding domains"/>
    <property type="match status" value="1"/>
</dbReference>
<proteinExistence type="predicted"/>
<dbReference type="InterPro" id="IPR010982">
    <property type="entry name" value="Lambda_DNA-bd_dom_sf"/>
</dbReference>
<name>A0A2N3J2V1_AERSO</name>
<sequence>MKRKKNAARAYVIRAKGTTRSMLKRHGLTNTATGKIIDVAPATIGRWLDGRHRAFFDLEHAVAICIYLGIPVSHMLPTSDWLIGNHLSPQRDQLMALSEDEIEWLLAVRSGAMACYR</sequence>